<name>A0A6G1GYG3_9PEZI</name>
<feature type="chain" id="PRO_5026123210" description="DUF7580 domain-containing protein" evidence="1">
    <location>
        <begin position="21"/>
        <end position="571"/>
    </location>
</feature>
<gene>
    <name evidence="3" type="ORF">K402DRAFT_421580</name>
</gene>
<feature type="signal peptide" evidence="1">
    <location>
        <begin position="1"/>
        <end position="20"/>
    </location>
</feature>
<dbReference type="AlphaFoldDB" id="A0A6G1GYG3"/>
<keyword evidence="1" id="KW-0732">Signal</keyword>
<dbReference type="PANTHER" id="PTHR35186">
    <property type="entry name" value="ANK_REP_REGION DOMAIN-CONTAINING PROTEIN"/>
    <property type="match status" value="1"/>
</dbReference>
<feature type="domain" description="DUF7580" evidence="2">
    <location>
        <begin position="205"/>
        <end position="563"/>
    </location>
</feature>
<dbReference type="OrthoDB" id="3565018at2759"/>
<dbReference type="EMBL" id="ML977159">
    <property type="protein sequence ID" value="KAF1986003.1"/>
    <property type="molecule type" value="Genomic_DNA"/>
</dbReference>
<keyword evidence="4" id="KW-1185">Reference proteome</keyword>
<sequence>MSGVEVAGLVLAVLPLFISALEDYNDGLEPIKAFYNWKRELPHFIRKLRNEHAQYEETMILLIASVTSEDELMEMTDDTSSDLWSDPIIEKKLKVRLAGSYKAYMHTIQEIEGIMKKIAGKLDIESGSGDPLRRLDLEQLLKSAPSHPSYATEIKKRIKFGISKKYIKRLLEQLRDCNIELERFTEKSERLETYRRASKKTFSHKLQKIQGYAKTLHNVLTWNCSCRASHRADLLLEQRINCAKHASGQRTGTGDGMICFSVSFLSTCSQWERREAEVQVLELEQDNGNTVVVAQRIRPAKVGFALPEPKKIEGSPDAKAEALRDVVDLCSTMKTFEPTTPYIGFALDPAGKLKGTVPAKLRRSSSQRCDPISLSDLLGAPNGKQNRTSLTRKQRYILAVTVASSIMQLHSTPWLSEQFGKKDIIFHHTDVDTNAIDIEHPYISPISRTTDAKPESEYGPPPAYTTYSNKNTVLLALGIMLLELYFGHTNEALEKADGATDPLMMWATAHQWASTEKENLPAAFLDAITHCLRCFGDPSGSLEDAQFLQIAVEQIVLPLQEEFGRFVGYVR</sequence>
<protein>
    <recommendedName>
        <fullName evidence="2">DUF7580 domain-containing protein</fullName>
    </recommendedName>
</protein>
<reference evidence="3" key="1">
    <citation type="journal article" date="2020" name="Stud. Mycol.">
        <title>101 Dothideomycetes genomes: a test case for predicting lifestyles and emergence of pathogens.</title>
        <authorList>
            <person name="Haridas S."/>
            <person name="Albert R."/>
            <person name="Binder M."/>
            <person name="Bloem J."/>
            <person name="Labutti K."/>
            <person name="Salamov A."/>
            <person name="Andreopoulos B."/>
            <person name="Baker S."/>
            <person name="Barry K."/>
            <person name="Bills G."/>
            <person name="Bluhm B."/>
            <person name="Cannon C."/>
            <person name="Castanera R."/>
            <person name="Culley D."/>
            <person name="Daum C."/>
            <person name="Ezra D."/>
            <person name="Gonzalez J."/>
            <person name="Henrissat B."/>
            <person name="Kuo A."/>
            <person name="Liang C."/>
            <person name="Lipzen A."/>
            <person name="Lutzoni F."/>
            <person name="Magnuson J."/>
            <person name="Mondo S."/>
            <person name="Nolan M."/>
            <person name="Ohm R."/>
            <person name="Pangilinan J."/>
            <person name="Park H.-J."/>
            <person name="Ramirez L."/>
            <person name="Alfaro M."/>
            <person name="Sun H."/>
            <person name="Tritt A."/>
            <person name="Yoshinaga Y."/>
            <person name="Zwiers L.-H."/>
            <person name="Turgeon B."/>
            <person name="Goodwin S."/>
            <person name="Spatafora J."/>
            <person name="Crous P."/>
            <person name="Grigoriev I."/>
        </authorList>
    </citation>
    <scope>NUCLEOTIDE SEQUENCE</scope>
    <source>
        <strain evidence="3">CBS 113979</strain>
    </source>
</reference>
<dbReference type="Pfam" id="PF24476">
    <property type="entry name" value="DUF7580"/>
    <property type="match status" value="1"/>
</dbReference>
<dbReference type="InterPro" id="IPR056002">
    <property type="entry name" value="DUF7580"/>
</dbReference>
<evidence type="ECO:0000259" key="2">
    <source>
        <dbReference type="Pfam" id="PF24476"/>
    </source>
</evidence>
<evidence type="ECO:0000256" key="1">
    <source>
        <dbReference type="SAM" id="SignalP"/>
    </source>
</evidence>
<accession>A0A6G1GYG3</accession>
<evidence type="ECO:0000313" key="3">
    <source>
        <dbReference type="EMBL" id="KAF1986003.1"/>
    </source>
</evidence>
<dbReference type="Proteomes" id="UP000800041">
    <property type="component" value="Unassembled WGS sequence"/>
</dbReference>
<evidence type="ECO:0000313" key="4">
    <source>
        <dbReference type="Proteomes" id="UP000800041"/>
    </source>
</evidence>
<organism evidence="3 4">
    <name type="scientific">Aulographum hederae CBS 113979</name>
    <dbReference type="NCBI Taxonomy" id="1176131"/>
    <lineage>
        <taxon>Eukaryota</taxon>
        <taxon>Fungi</taxon>
        <taxon>Dikarya</taxon>
        <taxon>Ascomycota</taxon>
        <taxon>Pezizomycotina</taxon>
        <taxon>Dothideomycetes</taxon>
        <taxon>Pleosporomycetidae</taxon>
        <taxon>Aulographales</taxon>
        <taxon>Aulographaceae</taxon>
    </lineage>
</organism>
<proteinExistence type="predicted"/>
<dbReference type="PANTHER" id="PTHR35186:SF4">
    <property type="entry name" value="PRION-INHIBITION AND PROPAGATION HELO DOMAIN-CONTAINING PROTEIN"/>
    <property type="match status" value="1"/>
</dbReference>